<keyword evidence="2" id="KW-1185">Reference proteome</keyword>
<name>A0A9Q0PNN1_SALPP</name>
<sequence>MRNCNSQQKEKNNLHGNLCPAQCCDLCLADVNCGSPEADVLFTHSCTEDGIKLQALSSISRTQLMMRFIKCSSGIVQFCFESLILVSVEFLKTKAAHIDTWSSGILKTATECLCETSEEAAHFIEFETGNCRVQFFNSRTSGTLCSAPSYEKATNRHA</sequence>
<evidence type="ECO:0000313" key="1">
    <source>
        <dbReference type="EMBL" id="KAJ6691588.1"/>
    </source>
</evidence>
<dbReference type="AlphaFoldDB" id="A0A9Q0PNN1"/>
<reference evidence="1" key="2">
    <citation type="journal article" date="2023" name="Int. J. Mol. Sci.">
        <title>De Novo Assembly and Annotation of 11 Diverse Shrub Willow (Salix) Genomes Reveals Novel Gene Organization in Sex-Linked Regions.</title>
        <authorList>
            <person name="Hyden B."/>
            <person name="Feng K."/>
            <person name="Yates T.B."/>
            <person name="Jawdy S."/>
            <person name="Cereghino C."/>
            <person name="Smart L.B."/>
            <person name="Muchero W."/>
        </authorList>
    </citation>
    <scope>NUCLEOTIDE SEQUENCE</scope>
    <source>
        <tissue evidence="1">Shoot tip</tissue>
    </source>
</reference>
<organism evidence="1 2">
    <name type="scientific">Salix purpurea</name>
    <name type="common">Purple osier willow</name>
    <dbReference type="NCBI Taxonomy" id="77065"/>
    <lineage>
        <taxon>Eukaryota</taxon>
        <taxon>Viridiplantae</taxon>
        <taxon>Streptophyta</taxon>
        <taxon>Embryophyta</taxon>
        <taxon>Tracheophyta</taxon>
        <taxon>Spermatophyta</taxon>
        <taxon>Magnoliopsida</taxon>
        <taxon>eudicotyledons</taxon>
        <taxon>Gunneridae</taxon>
        <taxon>Pentapetalae</taxon>
        <taxon>rosids</taxon>
        <taxon>fabids</taxon>
        <taxon>Malpighiales</taxon>
        <taxon>Salicaceae</taxon>
        <taxon>Saliceae</taxon>
        <taxon>Salix</taxon>
    </lineage>
</organism>
<gene>
    <name evidence="1" type="ORF">OIU79_013575</name>
</gene>
<comment type="caution">
    <text evidence="1">The sequence shown here is derived from an EMBL/GenBank/DDBJ whole genome shotgun (WGS) entry which is preliminary data.</text>
</comment>
<protein>
    <submittedName>
        <fullName evidence="1">Uncharacterized protein</fullName>
    </submittedName>
</protein>
<evidence type="ECO:0000313" key="2">
    <source>
        <dbReference type="Proteomes" id="UP001151532"/>
    </source>
</evidence>
<reference evidence="1" key="1">
    <citation type="submission" date="2022-11" db="EMBL/GenBank/DDBJ databases">
        <authorList>
            <person name="Hyden B.L."/>
            <person name="Feng K."/>
            <person name="Yates T."/>
            <person name="Jawdy S."/>
            <person name="Smart L.B."/>
            <person name="Muchero W."/>
        </authorList>
    </citation>
    <scope>NUCLEOTIDE SEQUENCE</scope>
    <source>
        <tissue evidence="1">Shoot tip</tissue>
    </source>
</reference>
<dbReference type="EMBL" id="JAPFFK010000018">
    <property type="protein sequence ID" value="KAJ6691588.1"/>
    <property type="molecule type" value="Genomic_DNA"/>
</dbReference>
<proteinExistence type="predicted"/>
<dbReference type="Proteomes" id="UP001151532">
    <property type="component" value="Chromosome 9"/>
</dbReference>
<accession>A0A9Q0PNN1</accession>